<name>A0A914YRG8_9BILA</name>
<feature type="domain" description="Cadherin" evidence="12">
    <location>
        <begin position="1559"/>
        <end position="1683"/>
    </location>
</feature>
<reference evidence="14" key="1">
    <citation type="submission" date="2022-11" db="UniProtKB">
        <authorList>
            <consortium name="WormBaseParasite"/>
        </authorList>
    </citation>
    <scope>IDENTIFICATION</scope>
</reference>
<feature type="domain" description="Cadherin" evidence="12">
    <location>
        <begin position="1236"/>
        <end position="1344"/>
    </location>
</feature>
<dbReference type="SUPFAM" id="SSF49313">
    <property type="entry name" value="Cadherin-like"/>
    <property type="match status" value="12"/>
</dbReference>
<dbReference type="InterPro" id="IPR002126">
    <property type="entry name" value="Cadherin-like_dom"/>
</dbReference>
<evidence type="ECO:0000313" key="14">
    <source>
        <dbReference type="WBParaSite" id="PSU_v2.g2772.t1"/>
    </source>
</evidence>
<keyword evidence="2 11" id="KW-0812">Transmembrane</keyword>
<feature type="compositionally biased region" description="Low complexity" evidence="10">
    <location>
        <begin position="1189"/>
        <end position="1198"/>
    </location>
</feature>
<dbReference type="WBParaSite" id="PSU_v2.g2772.t1">
    <property type="protein sequence ID" value="PSU_v2.g2772.t1"/>
    <property type="gene ID" value="PSU_v2.g2772"/>
</dbReference>
<dbReference type="CDD" id="cd11304">
    <property type="entry name" value="Cadherin_repeat"/>
    <property type="match status" value="11"/>
</dbReference>
<keyword evidence="8" id="KW-0325">Glycoprotein</keyword>
<dbReference type="PRINTS" id="PR00205">
    <property type="entry name" value="CADHERIN"/>
</dbReference>
<dbReference type="InterPro" id="IPR020894">
    <property type="entry name" value="Cadherin_CS"/>
</dbReference>
<feature type="region of interest" description="Disordered" evidence="10">
    <location>
        <begin position="1176"/>
        <end position="1198"/>
    </location>
</feature>
<keyword evidence="5" id="KW-0130">Cell adhesion</keyword>
<dbReference type="Pfam" id="PF00028">
    <property type="entry name" value="Cadherin"/>
    <property type="match status" value="5"/>
</dbReference>
<feature type="domain" description="Cadherin" evidence="12">
    <location>
        <begin position="657"/>
        <end position="762"/>
    </location>
</feature>
<dbReference type="Gene3D" id="2.60.40.60">
    <property type="entry name" value="Cadherins"/>
    <property type="match status" value="12"/>
</dbReference>
<feature type="compositionally biased region" description="Polar residues" evidence="10">
    <location>
        <begin position="1176"/>
        <end position="1188"/>
    </location>
</feature>
<evidence type="ECO:0000256" key="8">
    <source>
        <dbReference type="ARBA" id="ARBA00023180"/>
    </source>
</evidence>
<feature type="domain" description="Cadherin" evidence="12">
    <location>
        <begin position="864"/>
        <end position="979"/>
    </location>
</feature>
<accession>A0A914YRG8</accession>
<dbReference type="GO" id="GO:0007156">
    <property type="term" value="P:homophilic cell adhesion via plasma membrane adhesion molecules"/>
    <property type="evidence" value="ECO:0007669"/>
    <property type="project" value="InterPro"/>
</dbReference>
<dbReference type="GO" id="GO:0016477">
    <property type="term" value="P:cell migration"/>
    <property type="evidence" value="ECO:0007669"/>
    <property type="project" value="TreeGrafter"/>
</dbReference>
<proteinExistence type="predicted"/>
<evidence type="ECO:0000256" key="2">
    <source>
        <dbReference type="ARBA" id="ARBA00022692"/>
    </source>
</evidence>
<dbReference type="GO" id="GO:0045296">
    <property type="term" value="F:cadherin binding"/>
    <property type="evidence" value="ECO:0007669"/>
    <property type="project" value="TreeGrafter"/>
</dbReference>
<organism evidence="13 14">
    <name type="scientific">Panagrolaimus superbus</name>
    <dbReference type="NCBI Taxonomy" id="310955"/>
    <lineage>
        <taxon>Eukaryota</taxon>
        <taxon>Metazoa</taxon>
        <taxon>Ecdysozoa</taxon>
        <taxon>Nematoda</taxon>
        <taxon>Chromadorea</taxon>
        <taxon>Rhabditida</taxon>
        <taxon>Tylenchina</taxon>
        <taxon>Panagrolaimomorpha</taxon>
        <taxon>Panagrolaimoidea</taxon>
        <taxon>Panagrolaimidae</taxon>
        <taxon>Panagrolaimus</taxon>
    </lineage>
</organism>
<dbReference type="SMART" id="SM00112">
    <property type="entry name" value="CA"/>
    <property type="match status" value="12"/>
</dbReference>
<feature type="domain" description="Cadherin" evidence="12">
    <location>
        <begin position="237"/>
        <end position="355"/>
    </location>
</feature>
<dbReference type="GO" id="GO:0005509">
    <property type="term" value="F:calcium ion binding"/>
    <property type="evidence" value="ECO:0007669"/>
    <property type="project" value="UniProtKB-UniRule"/>
</dbReference>
<dbReference type="InterPro" id="IPR015919">
    <property type="entry name" value="Cadherin-like_sf"/>
</dbReference>
<dbReference type="FunFam" id="2.60.40.60:FF:000116">
    <property type="entry name" value="Dachsous cadherin-related 2"/>
    <property type="match status" value="1"/>
</dbReference>
<dbReference type="PANTHER" id="PTHR24027">
    <property type="entry name" value="CADHERIN-23"/>
    <property type="match status" value="1"/>
</dbReference>
<evidence type="ECO:0000256" key="11">
    <source>
        <dbReference type="SAM" id="Phobius"/>
    </source>
</evidence>
<keyword evidence="6 11" id="KW-1133">Transmembrane helix</keyword>
<dbReference type="PROSITE" id="PS00232">
    <property type="entry name" value="CADHERIN_1"/>
    <property type="match status" value="3"/>
</dbReference>
<evidence type="ECO:0000256" key="10">
    <source>
        <dbReference type="SAM" id="MobiDB-lite"/>
    </source>
</evidence>
<dbReference type="GO" id="GO:0016342">
    <property type="term" value="C:catenin complex"/>
    <property type="evidence" value="ECO:0007669"/>
    <property type="project" value="TreeGrafter"/>
</dbReference>
<dbReference type="PANTHER" id="PTHR24027:SF438">
    <property type="entry name" value="CADHERIN 23"/>
    <property type="match status" value="1"/>
</dbReference>
<evidence type="ECO:0000259" key="12">
    <source>
        <dbReference type="PROSITE" id="PS50268"/>
    </source>
</evidence>
<sequence>MNANTLITVILDDSVSIYELTPRFEQSFYRFEIEENQPPQLLGSVQAHHRATEIDNDQMVYTLHPNTDANEFFIDASTGELSSIKEFDRETQHLYKIQITGCLQSNSSSCDETEAVIVILDVNDNAPTFEEDPYKITISTDIDSQTELATVKASDVDLGKNGQVKYELLLNGNGNFKINEFTGELYYVGEAGDLKINRRFQLKIKASDNGVPSLSSETTVIINVGGENTNPNAPQFTNFRYEVTLPANVPADSSILTVEATDADPGPDGEITYKISDNDAARHDRIHQLFVIDPQSGEILTKQPLNANTDGPIIQFVVEAHDKSPTFPRKSETVVMLRFKERNAAKLEFVPLPKTVFISSEKPVGSEIIGISAKTVVENDFHKIRYGISVPNIADYFEVPANTGSLRVKKPLIEGRFPVTLTAYIPGTRLNATHSMMIVVMTDRDKYPVFDKLSYEMKVPISAAFPVKLEPLNATLSTGHIEYSLYQAERLPEGISVDKVTGQLTIFEEFVSAFDGAGNVFVVIRARNVDWPTFYSDAGVTLILSDTSTTLAFPAKLYRLVIPENKMQGTTLDPPIEVVNAQEIGNVEYFVEPVDSLFSINTRGELYLKKTVDLEELPLTSQGIVEINVVARHNGEKATTKVQIKVEDENEFTPVFLEDQYDFEIREQPKDGQALGTIRAIDEDFTDKGHLRYQIVDRSGAASTMTNILQNGTIIKKPGTRFENGIYEMIVEALDYVGHSTEIVVSFYVQIDGNARTPPPEPKEISEIWNIENNIIGSRFAVFGLPNRRWQFSIGEGNEDGIFELREINDTMAEVEIIAEPNITATNRKLEVEVIDIDDPQKTMMTNIEIDLSNAVSTKIPKFVDKTDNIQLPSNFNPNAVILTIKASQSEGNSKIRYEIVEDKNNIFEINPTSGEVTFAQNDKPKLPGKYELTIKATALDVPSGSAYSTEKVYAIEILPLSDNQSVSSTVPAEIVPEMTTTIHQEEGAPTAQEVDTIPTESETDTTLSFTPTEIDIVATEEEEVPTSIVVSSLPTELTPDETTFGETPTSAFTEEMTEPTPTHIIIPLFFEQPSYSFMVENQRRGSKVGEIQLSGAHLGSNLQMEITPPEMAEIFRVDSETNEIFLKKVPESSQESQEYLFNVTVFDGENPERRAQTEISVSMMPFIVNPSEAATSGETMFPTSTSQEEASLSSTVESVSAESEIPENEAPSAKPILTSTTGISTTDTLIDVRFVATQFTATLPEGRYSNAIISLKPAPLNKGMPPGVVYSIDFSTTMKNETFPFSIRETDGAINVFEEIDREFNEFYEFIVTGTLKEGDQEISDSVLVQITIEDVNDNAPEFINAPHVIALSTDISVGSVIANFTVQDKDEGAFGTVTLSLDGELKDYFAIDNNGILTLTKELSSSLGDKMNIVIVATDGGRPALKNVHMLTIELYSAETVQKPLFKESEYSATVSPNSSRGQFVEHVVAGIDKFNYAFENSYSDLFMVDNNGVITLGRNPLKNERNKQYLLNLTATDRNGEFSSAIVNIFLEGPTVAQIPTSAITPIKGDPTCEFKSKVYNTEIRENTLERRLLAKVEADCKFLPEDTSVLYIIHQGSKEFEMNEKTGELFVNAPLDRENRTLHFVVVNLTIVTPEQSDSNVRSSRQSGPIIDYARSKLSNNQALIVVKVLDENDNLPVFNRTNSKNEYVFPVDWQFPLKPIGRIQATDADEKSNITFTFAETSEYFSLHATSGIVTLVKSLEHADQEVYDMEVQAFDGKNTVSTRVKVYPLMPGVNIIVLTAKNPVEEINELAVSRELTQALEMDTRVLVKRIFVNEDNTFNREKSHLLIYALRKETHEPVPAAELKEKLEKLLPQLQSSSNLNIENISLPAVSSKLQMTNGEIMLLAAAGILFLATCIAFILCLRFCKRKTKLEKAEGEYMVDAESNGPRPYNVELISRRTAQSVLAGRELPNPFEEVKLSSQSRASLLTSSGMIFIDGQLDRSLPSIFSASQHETIDSRSTGSHQPQNSA</sequence>
<dbReference type="PROSITE" id="PS50268">
    <property type="entry name" value="CADHERIN_2"/>
    <property type="match status" value="10"/>
</dbReference>
<evidence type="ECO:0000256" key="3">
    <source>
        <dbReference type="ARBA" id="ARBA00022737"/>
    </source>
</evidence>
<evidence type="ECO:0000256" key="9">
    <source>
        <dbReference type="PROSITE-ProRule" id="PRU00043"/>
    </source>
</evidence>
<dbReference type="GO" id="GO:0008013">
    <property type="term" value="F:beta-catenin binding"/>
    <property type="evidence" value="ECO:0007669"/>
    <property type="project" value="TreeGrafter"/>
</dbReference>
<feature type="domain" description="Cadherin" evidence="12">
    <location>
        <begin position="130"/>
        <end position="236"/>
    </location>
</feature>
<evidence type="ECO:0000256" key="1">
    <source>
        <dbReference type="ARBA" id="ARBA00004370"/>
    </source>
</evidence>
<feature type="domain" description="Cadherin" evidence="12">
    <location>
        <begin position="1345"/>
        <end position="1448"/>
    </location>
</feature>
<feature type="region of interest" description="Disordered" evidence="10">
    <location>
        <begin position="986"/>
        <end position="1005"/>
    </location>
</feature>
<feature type="transmembrane region" description="Helical" evidence="11">
    <location>
        <begin position="1888"/>
        <end position="1912"/>
    </location>
</feature>
<keyword evidence="4 9" id="KW-0106">Calcium</keyword>
<dbReference type="Proteomes" id="UP000887577">
    <property type="component" value="Unplaced"/>
</dbReference>
<protein>
    <submittedName>
        <fullName evidence="14">Cadherin domain-containing protein</fullName>
    </submittedName>
</protein>
<keyword evidence="3" id="KW-0677">Repeat</keyword>
<evidence type="ECO:0000256" key="7">
    <source>
        <dbReference type="ARBA" id="ARBA00023136"/>
    </source>
</evidence>
<evidence type="ECO:0000256" key="4">
    <source>
        <dbReference type="ARBA" id="ARBA00022837"/>
    </source>
</evidence>
<evidence type="ECO:0000313" key="13">
    <source>
        <dbReference type="Proteomes" id="UP000887577"/>
    </source>
</evidence>
<evidence type="ECO:0000256" key="6">
    <source>
        <dbReference type="ARBA" id="ARBA00022989"/>
    </source>
</evidence>
<keyword evidence="13" id="KW-1185">Reference proteome</keyword>
<evidence type="ECO:0000256" key="5">
    <source>
        <dbReference type="ARBA" id="ARBA00022889"/>
    </source>
</evidence>
<feature type="domain" description="Cadherin" evidence="12">
    <location>
        <begin position="1705"/>
        <end position="1791"/>
    </location>
</feature>
<feature type="domain" description="Cadherin" evidence="12">
    <location>
        <begin position="25"/>
        <end position="129"/>
    </location>
</feature>
<feature type="domain" description="Cadherin" evidence="12">
    <location>
        <begin position="554"/>
        <end position="656"/>
    </location>
</feature>
<comment type="subcellular location">
    <subcellularLocation>
        <location evidence="1">Membrane</location>
    </subcellularLocation>
</comment>
<dbReference type="InterPro" id="IPR039808">
    <property type="entry name" value="Cadherin"/>
</dbReference>
<keyword evidence="7 11" id="KW-0472">Membrane</keyword>